<dbReference type="InterPro" id="IPR036942">
    <property type="entry name" value="Beta-barrel_TonB_sf"/>
</dbReference>
<feature type="domain" description="TonB-dependent receptor-like beta-barrel" evidence="6">
    <location>
        <begin position="493"/>
        <end position="862"/>
    </location>
</feature>
<name>A0A854BZQ1_9BACT</name>
<evidence type="ECO:0000256" key="4">
    <source>
        <dbReference type="RuleBase" id="RU003357"/>
    </source>
</evidence>
<reference evidence="8 9" key="1">
    <citation type="journal article" date="2016" name="Nat. Biotechnol.">
        <title>Measurement of bacterial replication rates in microbial communities.</title>
        <authorList>
            <person name="Brown C.T."/>
            <person name="Olm M.R."/>
            <person name="Thomas B.C."/>
            <person name="Banfield J.F."/>
        </authorList>
    </citation>
    <scope>NUCLEOTIDE SEQUENCE [LARGE SCALE GENOMIC DNA]</scope>
    <source>
        <strain evidence="8">45_130</strain>
    </source>
</reference>
<dbReference type="EMBL" id="MNQR01000022">
    <property type="protein sequence ID" value="OKZ09676.1"/>
    <property type="molecule type" value="Genomic_DNA"/>
</dbReference>
<evidence type="ECO:0000313" key="9">
    <source>
        <dbReference type="Proteomes" id="UP000186685"/>
    </source>
</evidence>
<dbReference type="InterPro" id="IPR037066">
    <property type="entry name" value="Plug_dom_sf"/>
</dbReference>
<evidence type="ECO:0000313" key="8">
    <source>
        <dbReference type="EMBL" id="OKZ09676.1"/>
    </source>
</evidence>
<keyword evidence="3" id="KW-0998">Cell outer membrane</keyword>
<feature type="domain" description="TonB-dependent receptor plug" evidence="7">
    <location>
        <begin position="135"/>
        <end position="224"/>
    </location>
</feature>
<evidence type="ECO:0000259" key="6">
    <source>
        <dbReference type="Pfam" id="PF00593"/>
    </source>
</evidence>
<evidence type="ECO:0000256" key="3">
    <source>
        <dbReference type="ARBA" id="ARBA00023237"/>
    </source>
</evidence>
<dbReference type="PANTHER" id="PTHR40980">
    <property type="entry name" value="PLUG DOMAIN-CONTAINING PROTEIN"/>
    <property type="match status" value="1"/>
</dbReference>
<protein>
    <submittedName>
        <fullName evidence="8">Collagen-binding protein</fullName>
    </submittedName>
</protein>
<dbReference type="Gene3D" id="2.40.170.20">
    <property type="entry name" value="TonB-dependent receptor, beta-barrel domain"/>
    <property type="match status" value="1"/>
</dbReference>
<dbReference type="Pfam" id="PF00593">
    <property type="entry name" value="TonB_dep_Rec_b-barrel"/>
    <property type="match status" value="1"/>
</dbReference>
<feature type="chain" id="PRO_5032422826" evidence="5">
    <location>
        <begin position="24"/>
        <end position="899"/>
    </location>
</feature>
<comment type="similarity">
    <text evidence="4">Belongs to the TonB-dependent receptor family.</text>
</comment>
<dbReference type="AlphaFoldDB" id="A0A854BZQ1"/>
<dbReference type="Gene3D" id="2.60.40.1120">
    <property type="entry name" value="Carboxypeptidase-like, regulatory domain"/>
    <property type="match status" value="1"/>
</dbReference>
<keyword evidence="2 4" id="KW-0472">Membrane</keyword>
<dbReference type="Proteomes" id="UP000186685">
    <property type="component" value="Unassembled WGS sequence"/>
</dbReference>
<gene>
    <name evidence="8" type="ORF">BHV76_08890</name>
</gene>
<comment type="subcellular location">
    <subcellularLocation>
        <location evidence="1 4">Cell outer membrane</location>
    </subcellularLocation>
</comment>
<dbReference type="SUPFAM" id="SSF49464">
    <property type="entry name" value="Carboxypeptidase regulatory domain-like"/>
    <property type="match status" value="1"/>
</dbReference>
<evidence type="ECO:0000256" key="1">
    <source>
        <dbReference type="ARBA" id="ARBA00004442"/>
    </source>
</evidence>
<keyword evidence="4" id="KW-0798">TonB box</keyword>
<dbReference type="InterPro" id="IPR008969">
    <property type="entry name" value="CarboxyPept-like_regulatory"/>
</dbReference>
<dbReference type="Pfam" id="PF13715">
    <property type="entry name" value="CarbopepD_reg_2"/>
    <property type="match status" value="1"/>
</dbReference>
<evidence type="ECO:0000256" key="2">
    <source>
        <dbReference type="ARBA" id="ARBA00023136"/>
    </source>
</evidence>
<sequence length="899" mass="100118">MNKARRWISAALLISFFTANTFAVEVNVNIKGCITDQKSKEPLIGATVQIVGSSIGAVTDIDGNFQLSGVEDGIYDIEIKYVGYKTAVKRQVKIENNKITTLDFEMVTDEHLLSDVIVVAKANRESESVTLLEQKRSVVAVQAVGAKELSRKGVSDAQGAVTKISGISKQEGVKNVFVRGLGDRYNITTLNRYPIPSEDPEYKNIALDIFSTDIIQSVEVNKAFYGNTSADASGANINITSKELTGDASLDFSLSGGINTKTISADLQQASGINLFGFANTTQPGEDLQNYCFKNAIDPSLKNAAVNQSYSISGGKRFYLNENPFSFFVVASHNRNYSFYEEEVRNTVTTGDLSQDMTGEISNIETSQIAMANLNYTHNQKHQLAYNFMMVHASKASVGDYLGMDADYQSSDTYEGFMRRQQTNDNLLFVNQLNTQWDLGKNFKLDAGLSYNTIQGNEPDRRINNLVKTSKGYVPMKGTGVQQRYFSELDEKDLNIRAGLTYKIYDGYGDLSNIQLGYMGRIVDDNFEATEYDMSVIKQSVFDIEHIALADYYNQENLKNGLFKLDRNVDEYGVQKNIHSAYAEATYQLSSHFIANVGLKYDDVHMNVDYNVNRGGTKGENEIDKSYFLPSLNLRYNFNDKHALRLAASKTYTLPQAKEISPFRYINVSFNSQGNPNLKPSDNYNVDLKWDFYISPSELFSITGFYKYIQNPISRIEIASAGGFLSYENIADHATVAGVEMEFKKDLFNRTLQDNGVSKLSLGINGAYTYTYAKVPLATDSNGSQLEGAAPWIVNADLSYLYRKGQKSFTNTLVANYFSDRIHTIGTEGYQDIVENGIPTLDFISSAQLNKYITISLKARNLLNSAHQLTRKGNADGKEVVLSKYKKGIDFSIGVSCNF</sequence>
<dbReference type="SUPFAM" id="SSF56935">
    <property type="entry name" value="Porins"/>
    <property type="match status" value="1"/>
</dbReference>
<keyword evidence="5" id="KW-0732">Signal</keyword>
<dbReference type="PANTHER" id="PTHR40980:SF5">
    <property type="entry name" value="TONB-DEPENDENT RECEPTOR"/>
    <property type="match status" value="1"/>
</dbReference>
<comment type="caution">
    <text evidence="8">The sequence shown here is derived from an EMBL/GenBank/DDBJ whole genome shotgun (WGS) entry which is preliminary data.</text>
</comment>
<dbReference type="InterPro" id="IPR012910">
    <property type="entry name" value="Plug_dom"/>
</dbReference>
<dbReference type="Pfam" id="PF07715">
    <property type="entry name" value="Plug"/>
    <property type="match status" value="1"/>
</dbReference>
<dbReference type="InterPro" id="IPR000531">
    <property type="entry name" value="Beta-barrel_TonB"/>
</dbReference>
<organism evidence="8 9">
    <name type="scientific">Phocaeicola plebeius</name>
    <dbReference type="NCBI Taxonomy" id="310297"/>
    <lineage>
        <taxon>Bacteria</taxon>
        <taxon>Pseudomonadati</taxon>
        <taxon>Bacteroidota</taxon>
        <taxon>Bacteroidia</taxon>
        <taxon>Bacteroidales</taxon>
        <taxon>Bacteroidaceae</taxon>
        <taxon>Phocaeicola</taxon>
    </lineage>
</organism>
<feature type="signal peptide" evidence="5">
    <location>
        <begin position="1"/>
        <end position="23"/>
    </location>
</feature>
<dbReference type="RefSeq" id="WP_249087332.1">
    <property type="nucleotide sequence ID" value="NZ_JAYDBG010000098.1"/>
</dbReference>
<keyword evidence="8" id="KW-0176">Collagen</keyword>
<proteinExistence type="inferred from homology"/>
<dbReference type="GO" id="GO:0009279">
    <property type="term" value="C:cell outer membrane"/>
    <property type="evidence" value="ECO:0007669"/>
    <property type="project" value="UniProtKB-SubCell"/>
</dbReference>
<accession>A0A854BZQ1</accession>
<dbReference type="Gene3D" id="2.170.130.10">
    <property type="entry name" value="TonB-dependent receptor, plug domain"/>
    <property type="match status" value="1"/>
</dbReference>
<evidence type="ECO:0000256" key="5">
    <source>
        <dbReference type="SAM" id="SignalP"/>
    </source>
</evidence>
<evidence type="ECO:0000259" key="7">
    <source>
        <dbReference type="Pfam" id="PF07715"/>
    </source>
</evidence>